<feature type="domain" description="DNA-directed DNA polymerase family B mitochondria/virus" evidence="9">
    <location>
        <begin position="191"/>
        <end position="423"/>
    </location>
</feature>
<keyword evidence="5" id="KW-0235">DNA replication</keyword>
<evidence type="ECO:0000313" key="10">
    <source>
        <dbReference type="EMBL" id="QJA72117.1"/>
    </source>
</evidence>
<dbReference type="Gene3D" id="1.10.287.690">
    <property type="entry name" value="Helix hairpin bin"/>
    <property type="match status" value="1"/>
</dbReference>
<reference evidence="10" key="1">
    <citation type="submission" date="2020-03" db="EMBL/GenBank/DDBJ databases">
        <title>The deep terrestrial virosphere.</title>
        <authorList>
            <person name="Holmfeldt K."/>
            <person name="Nilsson E."/>
            <person name="Simone D."/>
            <person name="Lopez-Fernandez M."/>
            <person name="Wu X."/>
            <person name="de Brujin I."/>
            <person name="Lundin D."/>
            <person name="Andersson A."/>
            <person name="Bertilsson S."/>
            <person name="Dopson M."/>
        </authorList>
    </citation>
    <scope>NUCLEOTIDE SEQUENCE</scope>
    <source>
        <strain evidence="10">MM415A02915</strain>
    </source>
</reference>
<evidence type="ECO:0000256" key="2">
    <source>
        <dbReference type="ARBA" id="ARBA00012417"/>
    </source>
</evidence>
<dbReference type="EMBL" id="MT141926">
    <property type="protein sequence ID" value="QJA72117.1"/>
    <property type="molecule type" value="Genomic_DNA"/>
</dbReference>
<dbReference type="Pfam" id="PF03175">
    <property type="entry name" value="DNA_pol_B_2"/>
    <property type="match status" value="1"/>
</dbReference>
<accession>A0A6M3JTT2</accession>
<dbReference type="SUPFAM" id="SSF53098">
    <property type="entry name" value="Ribonuclease H-like"/>
    <property type="match status" value="1"/>
</dbReference>
<organism evidence="10">
    <name type="scientific">viral metagenome</name>
    <dbReference type="NCBI Taxonomy" id="1070528"/>
    <lineage>
        <taxon>unclassified sequences</taxon>
        <taxon>metagenomes</taxon>
        <taxon>organismal metagenomes</taxon>
    </lineage>
</organism>
<evidence type="ECO:0000256" key="4">
    <source>
        <dbReference type="ARBA" id="ARBA00022695"/>
    </source>
</evidence>
<dbReference type="Gene3D" id="3.90.1600.10">
    <property type="entry name" value="Palm domain of DNA polymerase"/>
    <property type="match status" value="2"/>
</dbReference>
<comment type="catalytic activity">
    <reaction evidence="8">
        <text>DNA(n) + a 2'-deoxyribonucleoside 5'-triphosphate = DNA(n+1) + diphosphate</text>
        <dbReference type="Rhea" id="RHEA:22508"/>
        <dbReference type="Rhea" id="RHEA-COMP:17339"/>
        <dbReference type="Rhea" id="RHEA-COMP:17340"/>
        <dbReference type="ChEBI" id="CHEBI:33019"/>
        <dbReference type="ChEBI" id="CHEBI:61560"/>
        <dbReference type="ChEBI" id="CHEBI:173112"/>
        <dbReference type="EC" id="2.7.7.7"/>
    </reaction>
</comment>
<dbReference type="AlphaFoldDB" id="A0A6M3JTT2"/>
<evidence type="ECO:0000256" key="1">
    <source>
        <dbReference type="ARBA" id="ARBA00005755"/>
    </source>
</evidence>
<evidence type="ECO:0000256" key="7">
    <source>
        <dbReference type="ARBA" id="ARBA00023125"/>
    </source>
</evidence>
<comment type="similarity">
    <text evidence="1">Belongs to the DNA polymerase type-B family.</text>
</comment>
<evidence type="ECO:0000259" key="9">
    <source>
        <dbReference type="Pfam" id="PF03175"/>
    </source>
</evidence>
<dbReference type="GO" id="GO:0003887">
    <property type="term" value="F:DNA-directed DNA polymerase activity"/>
    <property type="evidence" value="ECO:0007669"/>
    <property type="project" value="UniProtKB-KW"/>
</dbReference>
<gene>
    <name evidence="10" type="ORF">MM415A02915_0001</name>
</gene>
<dbReference type="InterPro" id="IPR004868">
    <property type="entry name" value="DNA-dir_DNA_pol_B_mt/vir"/>
</dbReference>
<keyword evidence="7" id="KW-0238">DNA-binding</keyword>
<dbReference type="InterPro" id="IPR043502">
    <property type="entry name" value="DNA/RNA_pol_sf"/>
</dbReference>
<keyword evidence="4" id="KW-0548">Nucleotidyltransferase</keyword>
<dbReference type="PRINTS" id="PR00106">
    <property type="entry name" value="DNAPOLB"/>
</dbReference>
<dbReference type="EC" id="2.7.7.7" evidence="2"/>
<dbReference type="PANTHER" id="PTHR33568:SF3">
    <property type="entry name" value="DNA-DIRECTED DNA POLYMERASE"/>
    <property type="match status" value="1"/>
</dbReference>
<keyword evidence="3" id="KW-0808">Transferase</keyword>
<evidence type="ECO:0000256" key="6">
    <source>
        <dbReference type="ARBA" id="ARBA00022932"/>
    </source>
</evidence>
<evidence type="ECO:0000256" key="8">
    <source>
        <dbReference type="ARBA" id="ARBA00049244"/>
    </source>
</evidence>
<keyword evidence="6" id="KW-0239">DNA-directed DNA polymerase</keyword>
<dbReference type="GO" id="GO:0003677">
    <property type="term" value="F:DNA binding"/>
    <property type="evidence" value="ECO:0007669"/>
    <property type="project" value="UniProtKB-KW"/>
</dbReference>
<dbReference type="InterPro" id="IPR006172">
    <property type="entry name" value="DNA-dir_DNA_pol_B"/>
</dbReference>
<proteinExistence type="inferred from homology"/>
<dbReference type="InterPro" id="IPR023211">
    <property type="entry name" value="DNA_pol_palm_dom_sf"/>
</dbReference>
<evidence type="ECO:0000256" key="5">
    <source>
        <dbReference type="ARBA" id="ARBA00022705"/>
    </source>
</evidence>
<dbReference type="GO" id="GO:0000166">
    <property type="term" value="F:nucleotide binding"/>
    <property type="evidence" value="ECO:0007669"/>
    <property type="project" value="InterPro"/>
</dbReference>
<name>A0A6M3JTT2_9ZZZZ</name>
<dbReference type="InterPro" id="IPR012337">
    <property type="entry name" value="RNaseH-like_sf"/>
</dbReference>
<protein>
    <recommendedName>
        <fullName evidence="2">DNA-directed DNA polymerase</fullName>
        <ecNumber evidence="2">2.7.7.7</ecNumber>
    </recommendedName>
</protein>
<dbReference type="GO" id="GO:0006260">
    <property type="term" value="P:DNA replication"/>
    <property type="evidence" value="ECO:0007669"/>
    <property type="project" value="UniProtKB-KW"/>
</dbReference>
<dbReference type="PANTHER" id="PTHR33568">
    <property type="entry name" value="DNA POLYMERASE"/>
    <property type="match status" value="1"/>
</dbReference>
<dbReference type="SUPFAM" id="SSF56672">
    <property type="entry name" value="DNA/RNA polymerases"/>
    <property type="match status" value="1"/>
</dbReference>
<evidence type="ECO:0000256" key="3">
    <source>
        <dbReference type="ARBA" id="ARBA00022679"/>
    </source>
</evidence>
<sequence length="625" mass="71991">MKRLAHKLAPNTKTTWPEDVLFFDTETIPHHSANGDTRQEFRLAVGCYIRYRRDGYPDNVHCFRAKSPSEFWDKALAFVRPQTTFHLVAHNLAFDAQTLRTFIELPARGLRLVFLYESGATRLVKWGWPTVEFSAWLDAKRPIAEFEGKRWTQTLQMMDNCNLFPGSVASWGKSLGFPKLPRPPYKADDVEWWPYCTRDVEIMVELWGQWRKFIDEHKLGTFRVTIGSQAFGGFRHGYMHNRIEIHDDPEAVKLERAAYLGGRTEPFYVGHLEGQNLFKLDVNSMYPYVMYEHEYPTRLHGLGNELSLAGLSSLLEKHAVIADVDVEIDEPVYPVKEDGKNVYPVGVLRTSLCTPELSYALKRGWIQQVHSFAVYRTRRIFYWYVEHFYALKRQYGDDRDWLRRQLVKLLLNSLYGKFGQSGYEDSLIGTADPGRLEVSYGMDMTTHTRFTIYTAGGSVIKQARSGEGFNSFVAIAAHVTAYARMHLWSLIKQAGRRNVYYCDTDSVITNETGLASLRDWMDPDRLGYLKVEETATTLEIRAPKDYDFGEHTVRKGVPLGASLLDGHTFTMETWPSIRSHLADGRTDTYHNQDVTKTLTYSVDWGELQADGWVTPYTRGLRPLLF</sequence>